<gene>
    <name evidence="1" type="ORF">GOQ09_16280</name>
</gene>
<protein>
    <submittedName>
        <fullName evidence="1">DUF1579 domain-containing protein</fullName>
    </submittedName>
</protein>
<accession>A0A6I6HJL9</accession>
<organism evidence="1 2">
    <name type="scientific">Variovorax paradoxus</name>
    <dbReference type="NCBI Taxonomy" id="34073"/>
    <lineage>
        <taxon>Bacteria</taxon>
        <taxon>Pseudomonadati</taxon>
        <taxon>Pseudomonadota</taxon>
        <taxon>Betaproteobacteria</taxon>
        <taxon>Burkholderiales</taxon>
        <taxon>Comamonadaceae</taxon>
        <taxon>Variovorax</taxon>
    </lineage>
</organism>
<dbReference type="InterPro" id="IPR011473">
    <property type="entry name" value="DUF1579"/>
</dbReference>
<dbReference type="OrthoDB" id="277821at2"/>
<reference evidence="1 2" key="1">
    <citation type="submission" date="2019-12" db="EMBL/GenBank/DDBJ databases">
        <title>Hybrid Genome Assemblies of two High G+C Isolates from Undergraduate Microbiology Courses.</title>
        <authorList>
            <person name="Ne Ville C.J."/>
            <person name="Enright D."/>
            <person name="Hernandez I."/>
            <person name="Dodsworth J."/>
            <person name="Orwin P.M."/>
        </authorList>
    </citation>
    <scope>NUCLEOTIDE SEQUENCE [LARGE SCALE GENOMIC DNA]</scope>
    <source>
        <strain evidence="1 2">CSUSB</strain>
    </source>
</reference>
<dbReference type="AlphaFoldDB" id="A0A6I6HJL9"/>
<dbReference type="RefSeq" id="WP_157614457.1">
    <property type="nucleotide sequence ID" value="NZ_CP046622.1"/>
</dbReference>
<name>A0A6I6HJL9_VARPD</name>
<dbReference type="Pfam" id="PF07617">
    <property type="entry name" value="DUF1579"/>
    <property type="match status" value="1"/>
</dbReference>
<dbReference type="EMBL" id="CP046622">
    <property type="protein sequence ID" value="QGW83037.1"/>
    <property type="molecule type" value="Genomic_DNA"/>
</dbReference>
<evidence type="ECO:0000313" key="2">
    <source>
        <dbReference type="Proteomes" id="UP000425817"/>
    </source>
</evidence>
<dbReference type="Proteomes" id="UP000425817">
    <property type="component" value="Chromosome"/>
</dbReference>
<proteinExistence type="predicted"/>
<sequence>MSKEAFQQSAAPGGTHHRLAAMAGNWEGRFRLWFEPGKLADESVQRGTIRLVGRGRFLLHEYEGRCSGEPFEGVALWGYHLDEDAFECAWGESFGTGTSIMFSTGRVEDGRFGALGGYGTGAGGERWGWRTEVSQPDAEHLDIRMFNITPGGEEALAVEVNYRRVPTSSSASARPA</sequence>
<evidence type="ECO:0000313" key="1">
    <source>
        <dbReference type="EMBL" id="QGW83037.1"/>
    </source>
</evidence>